<keyword evidence="9 10" id="KW-0143">Chaperone</keyword>
<dbReference type="InterPro" id="IPR029046">
    <property type="entry name" value="LolA/LolB/LppX"/>
</dbReference>
<evidence type="ECO:0000256" key="9">
    <source>
        <dbReference type="ARBA" id="ARBA00023186"/>
    </source>
</evidence>
<keyword evidence="8 10" id="KW-0653">Protein transport</keyword>
<dbReference type="RefSeq" id="WP_374641711.1">
    <property type="nucleotide sequence ID" value="NZ_JBHTBX010000002.1"/>
</dbReference>
<dbReference type="HAMAP" id="MF_00240">
    <property type="entry name" value="LolA"/>
    <property type="match status" value="1"/>
</dbReference>
<feature type="signal peptide" evidence="10">
    <location>
        <begin position="1"/>
        <end position="20"/>
    </location>
</feature>
<evidence type="ECO:0000256" key="10">
    <source>
        <dbReference type="HAMAP-Rule" id="MF_00240"/>
    </source>
</evidence>
<dbReference type="NCBIfam" id="TIGR00547">
    <property type="entry name" value="lolA"/>
    <property type="match status" value="1"/>
</dbReference>
<comment type="subunit">
    <text evidence="3 10">Monomer.</text>
</comment>
<name>A0ABW2R5G4_9BURK</name>
<gene>
    <name evidence="10 11" type="primary">lolA</name>
    <name evidence="11" type="ORF">ACFQNJ_04185</name>
</gene>
<evidence type="ECO:0000256" key="4">
    <source>
        <dbReference type="ARBA" id="ARBA00014035"/>
    </source>
</evidence>
<dbReference type="CDD" id="cd16325">
    <property type="entry name" value="LolA"/>
    <property type="match status" value="1"/>
</dbReference>
<evidence type="ECO:0000313" key="12">
    <source>
        <dbReference type="Proteomes" id="UP001596495"/>
    </source>
</evidence>
<comment type="subcellular location">
    <subcellularLocation>
        <location evidence="1 10">Periplasm</location>
    </subcellularLocation>
</comment>
<keyword evidence="5 10" id="KW-0813">Transport</keyword>
<keyword evidence="11" id="KW-0449">Lipoprotein</keyword>
<dbReference type="Pfam" id="PF03548">
    <property type="entry name" value="LolA"/>
    <property type="match status" value="1"/>
</dbReference>
<accession>A0ABW2R5G4</accession>
<dbReference type="Proteomes" id="UP001596495">
    <property type="component" value="Unassembled WGS sequence"/>
</dbReference>
<sequence length="212" mass="23274" precursor="true">MKTSLLTALAATFLMGSAYADGLQDLERFLREVTGGSASFTQVVTSPKREGDTRARTKTSSGRFDFQRPNRFRFDYTKPFEQTIVADGQTLWLHDVDLNQVTARKQQDVLGSTPAALIAAGTDLKSLQGVFELAAQPDRDGLSWVEARPREKDGQLQRVRVGFRAGQLAVLEIADSLGQQSVLTFTQWQAGAALPAERFRFSPPAGADVIRP</sequence>
<protein>
    <recommendedName>
        <fullName evidence="4 10">Outer-membrane lipoprotein carrier protein</fullName>
    </recommendedName>
</protein>
<proteinExistence type="inferred from homology"/>
<dbReference type="Gene3D" id="2.50.20.10">
    <property type="entry name" value="Lipoprotein localisation LolA/LolB/LppX"/>
    <property type="match status" value="1"/>
</dbReference>
<evidence type="ECO:0000256" key="2">
    <source>
        <dbReference type="ARBA" id="ARBA00007615"/>
    </source>
</evidence>
<evidence type="ECO:0000256" key="5">
    <source>
        <dbReference type="ARBA" id="ARBA00022448"/>
    </source>
</evidence>
<keyword evidence="12" id="KW-1185">Reference proteome</keyword>
<dbReference type="PANTHER" id="PTHR35869:SF1">
    <property type="entry name" value="OUTER-MEMBRANE LIPOPROTEIN CARRIER PROTEIN"/>
    <property type="match status" value="1"/>
</dbReference>
<dbReference type="InterPro" id="IPR004564">
    <property type="entry name" value="OM_lipoprot_carrier_LolA-like"/>
</dbReference>
<evidence type="ECO:0000256" key="8">
    <source>
        <dbReference type="ARBA" id="ARBA00022927"/>
    </source>
</evidence>
<dbReference type="PANTHER" id="PTHR35869">
    <property type="entry name" value="OUTER-MEMBRANE LIPOPROTEIN CARRIER PROTEIN"/>
    <property type="match status" value="1"/>
</dbReference>
<evidence type="ECO:0000256" key="1">
    <source>
        <dbReference type="ARBA" id="ARBA00004418"/>
    </source>
</evidence>
<evidence type="ECO:0000256" key="7">
    <source>
        <dbReference type="ARBA" id="ARBA00022764"/>
    </source>
</evidence>
<feature type="chain" id="PRO_5044936177" description="Outer-membrane lipoprotein carrier protein" evidence="10">
    <location>
        <begin position="21"/>
        <end position="212"/>
    </location>
</feature>
<comment type="caution">
    <text evidence="11">The sequence shown here is derived from an EMBL/GenBank/DDBJ whole genome shotgun (WGS) entry which is preliminary data.</text>
</comment>
<keyword evidence="6 10" id="KW-0732">Signal</keyword>
<evidence type="ECO:0000256" key="3">
    <source>
        <dbReference type="ARBA" id="ARBA00011245"/>
    </source>
</evidence>
<reference evidence="12" key="1">
    <citation type="journal article" date="2019" name="Int. J. Syst. Evol. Microbiol.">
        <title>The Global Catalogue of Microorganisms (GCM) 10K type strain sequencing project: providing services to taxonomists for standard genome sequencing and annotation.</title>
        <authorList>
            <consortium name="The Broad Institute Genomics Platform"/>
            <consortium name="The Broad Institute Genome Sequencing Center for Infectious Disease"/>
            <person name="Wu L."/>
            <person name="Ma J."/>
        </authorList>
    </citation>
    <scope>NUCLEOTIDE SEQUENCE [LARGE SCALE GENOMIC DNA]</scope>
    <source>
        <strain evidence="12">CCUG 54518</strain>
    </source>
</reference>
<organism evidence="11 12">
    <name type="scientific">Hydrogenophaga bisanensis</name>
    <dbReference type="NCBI Taxonomy" id="439611"/>
    <lineage>
        <taxon>Bacteria</taxon>
        <taxon>Pseudomonadati</taxon>
        <taxon>Pseudomonadota</taxon>
        <taxon>Betaproteobacteria</taxon>
        <taxon>Burkholderiales</taxon>
        <taxon>Comamonadaceae</taxon>
        <taxon>Hydrogenophaga</taxon>
    </lineage>
</organism>
<evidence type="ECO:0000313" key="11">
    <source>
        <dbReference type="EMBL" id="MFC7433704.1"/>
    </source>
</evidence>
<keyword evidence="7 10" id="KW-0574">Periplasm</keyword>
<dbReference type="SUPFAM" id="SSF89392">
    <property type="entry name" value="Prokaryotic lipoproteins and lipoprotein localization factors"/>
    <property type="match status" value="1"/>
</dbReference>
<dbReference type="InterPro" id="IPR018323">
    <property type="entry name" value="OM_lipoprot_carrier_LolA_Pbac"/>
</dbReference>
<comment type="similarity">
    <text evidence="2 10">Belongs to the LolA family.</text>
</comment>
<evidence type="ECO:0000256" key="6">
    <source>
        <dbReference type="ARBA" id="ARBA00022729"/>
    </source>
</evidence>
<dbReference type="EMBL" id="JBHTBX010000002">
    <property type="protein sequence ID" value="MFC7433704.1"/>
    <property type="molecule type" value="Genomic_DNA"/>
</dbReference>
<comment type="function">
    <text evidence="10">Participates in the translocation of lipoproteins from the inner membrane to the outer membrane. Only forms a complex with a lipoprotein if the residue after the N-terminal Cys is not an aspartate (The Asp acts as a targeting signal to indicate that the lipoprotein should stay in the inner membrane).</text>
</comment>